<evidence type="ECO:0000256" key="1">
    <source>
        <dbReference type="SAM" id="MobiDB-lite"/>
    </source>
</evidence>
<feature type="compositionally biased region" description="Basic and acidic residues" evidence="1">
    <location>
        <begin position="130"/>
        <end position="139"/>
    </location>
</feature>
<dbReference type="AlphaFoldDB" id="A0A6V7NTP6"/>
<organism evidence="2">
    <name type="scientific">Ananas comosus var. bracteatus</name>
    <name type="common">red pineapple</name>
    <dbReference type="NCBI Taxonomy" id="296719"/>
    <lineage>
        <taxon>Eukaryota</taxon>
        <taxon>Viridiplantae</taxon>
        <taxon>Streptophyta</taxon>
        <taxon>Embryophyta</taxon>
        <taxon>Tracheophyta</taxon>
        <taxon>Spermatophyta</taxon>
        <taxon>Magnoliopsida</taxon>
        <taxon>Liliopsida</taxon>
        <taxon>Poales</taxon>
        <taxon>Bromeliaceae</taxon>
        <taxon>Bromelioideae</taxon>
        <taxon>Ananas</taxon>
    </lineage>
</organism>
<dbReference type="EMBL" id="LR862141">
    <property type="protein sequence ID" value="CAD1821706.1"/>
    <property type="molecule type" value="Genomic_DNA"/>
</dbReference>
<reference evidence="2" key="1">
    <citation type="submission" date="2020-07" db="EMBL/GenBank/DDBJ databases">
        <authorList>
            <person name="Lin J."/>
        </authorList>
    </citation>
    <scope>NUCLEOTIDE SEQUENCE</scope>
</reference>
<sequence length="214" mass="23774">MDQSGQLNGLDKFHLAFQQVWKSKNEFQMCWNGFDIDRREVEPKRSENSILELLYRYKSDGCTGEEGEEEEEEEEEKDHLGGLGASPSSHFLTLVASSLRLKLCGDPTSTLLGFELGLEHPRGSLPTSRHSGDSHRDSHSPCGIGRRSGLPWGRLIPRVGMMTTTGPLGSAPARQPTGGSQGIDSFGWVSSDLTLSIHYDMWTDDDLVFYLDID</sequence>
<gene>
    <name evidence="2" type="ORF">CB5_LOCUS4917</name>
</gene>
<protein>
    <submittedName>
        <fullName evidence="2">Uncharacterized protein</fullName>
    </submittedName>
</protein>
<accession>A0A6V7NTP6</accession>
<evidence type="ECO:0000313" key="2">
    <source>
        <dbReference type="EMBL" id="CAD1821706.1"/>
    </source>
</evidence>
<name>A0A6V7NTP6_ANACO</name>
<proteinExistence type="predicted"/>
<feature type="region of interest" description="Disordered" evidence="1">
    <location>
        <begin position="62"/>
        <end position="84"/>
    </location>
</feature>
<feature type="region of interest" description="Disordered" evidence="1">
    <location>
        <begin position="123"/>
        <end position="143"/>
    </location>
</feature>
<feature type="compositionally biased region" description="Acidic residues" evidence="1">
    <location>
        <begin position="63"/>
        <end position="76"/>
    </location>
</feature>